<accession>A0ABQ4RT41</accession>
<evidence type="ECO:0000313" key="1">
    <source>
        <dbReference type="EMBL" id="GJD93946.1"/>
    </source>
</evidence>
<name>A0ABQ4RT41_9HYPH</name>
<dbReference type="EMBL" id="BPQP01000017">
    <property type="protein sequence ID" value="GJD93946.1"/>
    <property type="molecule type" value="Genomic_DNA"/>
</dbReference>
<evidence type="ECO:0008006" key="3">
    <source>
        <dbReference type="Google" id="ProtNLM"/>
    </source>
</evidence>
<reference evidence="1" key="2">
    <citation type="submission" date="2021-08" db="EMBL/GenBank/DDBJ databases">
        <authorList>
            <person name="Tani A."/>
            <person name="Ola A."/>
            <person name="Ogura Y."/>
            <person name="Katsura K."/>
            <person name="Hayashi T."/>
        </authorList>
    </citation>
    <scope>NUCLEOTIDE SEQUENCE</scope>
    <source>
        <strain evidence="1">DSM 19015</strain>
    </source>
</reference>
<protein>
    <recommendedName>
        <fullName evidence="3">DUF1508 domain-containing protein</fullName>
    </recommendedName>
</protein>
<proteinExistence type="predicted"/>
<reference evidence="1" key="1">
    <citation type="journal article" date="2021" name="Front. Microbiol.">
        <title>Comprehensive Comparative Genomics and Phenotyping of Methylobacterium Species.</title>
        <authorList>
            <person name="Alessa O."/>
            <person name="Ogura Y."/>
            <person name="Fujitani Y."/>
            <person name="Takami H."/>
            <person name="Hayashi T."/>
            <person name="Sahin N."/>
            <person name="Tani A."/>
        </authorList>
    </citation>
    <scope>NUCLEOTIDE SEQUENCE</scope>
    <source>
        <strain evidence="1">DSM 19015</strain>
    </source>
</reference>
<keyword evidence="2" id="KW-1185">Reference proteome</keyword>
<sequence length="59" mass="6441">MATGNAAYRIQIRPAPSDPSKYLWTMCGTHSMFREEAATPYPSVEQALAEANARLGQLA</sequence>
<comment type="caution">
    <text evidence="1">The sequence shown here is derived from an EMBL/GenBank/DDBJ whole genome shotgun (WGS) entry which is preliminary data.</text>
</comment>
<evidence type="ECO:0000313" key="2">
    <source>
        <dbReference type="Proteomes" id="UP001055125"/>
    </source>
</evidence>
<gene>
    <name evidence="1" type="ORF">OCOJLMKI_1144</name>
</gene>
<organism evidence="1 2">
    <name type="scientific">Methylobacterium iners</name>
    <dbReference type="NCBI Taxonomy" id="418707"/>
    <lineage>
        <taxon>Bacteria</taxon>
        <taxon>Pseudomonadati</taxon>
        <taxon>Pseudomonadota</taxon>
        <taxon>Alphaproteobacteria</taxon>
        <taxon>Hyphomicrobiales</taxon>
        <taxon>Methylobacteriaceae</taxon>
        <taxon>Methylobacterium</taxon>
    </lineage>
</organism>
<dbReference type="Proteomes" id="UP001055125">
    <property type="component" value="Unassembled WGS sequence"/>
</dbReference>